<comment type="caution">
    <text evidence="1">The sequence shown here is derived from an EMBL/GenBank/DDBJ whole genome shotgun (WGS) entry which is preliminary data.</text>
</comment>
<evidence type="ECO:0008006" key="3">
    <source>
        <dbReference type="Google" id="ProtNLM"/>
    </source>
</evidence>
<proteinExistence type="predicted"/>
<dbReference type="AlphaFoldDB" id="A0A225WFG6"/>
<accession>A0A225WFG6</accession>
<evidence type="ECO:0000313" key="1">
    <source>
        <dbReference type="EMBL" id="OWZ16272.1"/>
    </source>
</evidence>
<dbReference type="Proteomes" id="UP000198211">
    <property type="component" value="Unassembled WGS sequence"/>
</dbReference>
<evidence type="ECO:0000313" key="2">
    <source>
        <dbReference type="Proteomes" id="UP000198211"/>
    </source>
</evidence>
<sequence>MNEQVETGNTFSNYPHALYATDVTFAPAYRPTGRFTEQKKYFSVKHKFYGFKIECSVTPPRFSVDVPGRAPNSMSELTMMLDLDNGAERVLRTIQLREQQRKCTLDRQDIARNKVISADRVLVEHFFNRMCFMWKATYATLKLNENRFGSVDPLCAALTNYHVGLMPLRARDNGLYDMILFKYQTMGERIRTQQARTQLYYRMREQVRLRPAPYNTRVPVSQRETQFISQESFAF</sequence>
<gene>
    <name evidence="1" type="ORF">PHMEG_0009957</name>
</gene>
<name>A0A225WFG6_9STRA</name>
<dbReference type="OrthoDB" id="164601at2759"/>
<protein>
    <recommendedName>
        <fullName evidence="3">DDE Tnp4 domain-containing protein</fullName>
    </recommendedName>
</protein>
<reference evidence="2" key="1">
    <citation type="submission" date="2017-03" db="EMBL/GenBank/DDBJ databases">
        <title>Phytopthora megakarya and P. palmivora, two closely related causual agents of cacao black pod achieved similar genome size and gene model numbers by different mechanisms.</title>
        <authorList>
            <person name="Ali S."/>
            <person name="Shao J."/>
            <person name="Larry D.J."/>
            <person name="Kronmiller B."/>
            <person name="Shen D."/>
            <person name="Strem M.D."/>
            <person name="Melnick R.L."/>
            <person name="Guiltinan M.J."/>
            <person name="Tyler B.M."/>
            <person name="Meinhardt L.W."/>
            <person name="Bailey B.A."/>
        </authorList>
    </citation>
    <scope>NUCLEOTIDE SEQUENCE [LARGE SCALE GENOMIC DNA]</scope>
    <source>
        <strain evidence="2">zdho120</strain>
    </source>
</reference>
<organism evidence="1 2">
    <name type="scientific">Phytophthora megakarya</name>
    <dbReference type="NCBI Taxonomy" id="4795"/>
    <lineage>
        <taxon>Eukaryota</taxon>
        <taxon>Sar</taxon>
        <taxon>Stramenopiles</taxon>
        <taxon>Oomycota</taxon>
        <taxon>Peronosporomycetes</taxon>
        <taxon>Peronosporales</taxon>
        <taxon>Peronosporaceae</taxon>
        <taxon>Phytophthora</taxon>
    </lineage>
</organism>
<dbReference type="EMBL" id="NBNE01000963">
    <property type="protein sequence ID" value="OWZ16272.1"/>
    <property type="molecule type" value="Genomic_DNA"/>
</dbReference>
<keyword evidence="2" id="KW-1185">Reference proteome</keyword>